<feature type="region of interest" description="Disordered" evidence="1">
    <location>
        <begin position="75"/>
        <end position="94"/>
    </location>
</feature>
<dbReference type="SUPFAM" id="SSF56091">
    <property type="entry name" value="DNA ligase/mRNA capping enzyme, catalytic domain"/>
    <property type="match status" value="1"/>
</dbReference>
<feature type="non-terminal residue" evidence="2">
    <location>
        <position position="94"/>
    </location>
</feature>
<protein>
    <submittedName>
        <fullName evidence="2">Uncharacterized protein</fullName>
    </submittedName>
</protein>
<sequence length="94" mass="10960">MAENVKKRIEQLRKEIRRHDYLYYVLNQPEISDQKYDKLFAELKALEQANPQLVKPMLPAEFLILKYRAGPFVPPTRTSESGPNLRSIISRTSA</sequence>
<feature type="compositionally biased region" description="Polar residues" evidence="1">
    <location>
        <begin position="76"/>
        <end position="94"/>
    </location>
</feature>
<dbReference type="EMBL" id="BARV01010772">
    <property type="protein sequence ID" value="GAI16032.1"/>
    <property type="molecule type" value="Genomic_DNA"/>
</dbReference>
<reference evidence="2" key="1">
    <citation type="journal article" date="2014" name="Front. Microbiol.">
        <title>High frequency of phylogenetically diverse reductive dehalogenase-homologous genes in deep subseafloor sedimentary metagenomes.</title>
        <authorList>
            <person name="Kawai M."/>
            <person name="Futagami T."/>
            <person name="Toyoda A."/>
            <person name="Takaki Y."/>
            <person name="Nishi S."/>
            <person name="Hori S."/>
            <person name="Arai W."/>
            <person name="Tsubouchi T."/>
            <person name="Morono Y."/>
            <person name="Uchiyama I."/>
            <person name="Ito T."/>
            <person name="Fujiyama A."/>
            <person name="Inagaki F."/>
            <person name="Takami H."/>
        </authorList>
    </citation>
    <scope>NUCLEOTIDE SEQUENCE</scope>
    <source>
        <strain evidence="2">Expedition CK06-06</strain>
    </source>
</reference>
<gene>
    <name evidence="2" type="ORF">S06H3_20723</name>
</gene>
<dbReference type="AlphaFoldDB" id="X1L9P8"/>
<accession>X1L9P8</accession>
<evidence type="ECO:0000256" key="1">
    <source>
        <dbReference type="SAM" id="MobiDB-lite"/>
    </source>
</evidence>
<organism evidence="2">
    <name type="scientific">marine sediment metagenome</name>
    <dbReference type="NCBI Taxonomy" id="412755"/>
    <lineage>
        <taxon>unclassified sequences</taxon>
        <taxon>metagenomes</taxon>
        <taxon>ecological metagenomes</taxon>
    </lineage>
</organism>
<evidence type="ECO:0000313" key="2">
    <source>
        <dbReference type="EMBL" id="GAI16032.1"/>
    </source>
</evidence>
<name>X1L9P8_9ZZZZ</name>
<dbReference type="Gene3D" id="1.10.287.610">
    <property type="entry name" value="Helix hairpin bin"/>
    <property type="match status" value="1"/>
</dbReference>
<dbReference type="Pfam" id="PF22745">
    <property type="entry name" value="Nlig-Ia"/>
    <property type="match status" value="1"/>
</dbReference>
<comment type="caution">
    <text evidence="2">The sequence shown here is derived from an EMBL/GenBank/DDBJ whole genome shotgun (WGS) entry which is preliminary data.</text>
</comment>
<proteinExistence type="predicted"/>